<dbReference type="AlphaFoldDB" id="G7E5U4"/>
<keyword evidence="3" id="KW-1185">Reference proteome</keyword>
<gene>
    <name evidence="2" type="primary">Mo04887</name>
    <name evidence="2" type="ORF">E5Q_04887</name>
</gene>
<proteinExistence type="predicted"/>
<feature type="region of interest" description="Disordered" evidence="1">
    <location>
        <begin position="280"/>
        <end position="323"/>
    </location>
</feature>
<sequence length="496" mass="53410">MTFTSEQLESPTNVVQHKAAKQECSKESCSPLAVFLARPTSDHKAGEQNMSGHAELSNGATSTPASRSDGLAQQSASAQRVMTASIDAHCDVAWMAKSATSKTAELATDLLVCRYTGSSHVRCTDPASWKAVPVVSATVGTRMTDNRRSFRMAASANGPVLGREYCSRCSSDRREYIHRQITTYQYGGGHQYAQMERRCPDHSTVRQMNITSVMYHCRLSAEVKDKTTQAPEDALSTLQLLPGRQSIAINVLKKRKMLFTTVFVGFVTAALALPSPETGVQGSIVIEPSSRTVKRDGTGENGDGTSNDFPPAQGGGGGDDDDDSPVSQIYDLVLASSALCDVGKVTWTTPFHLKVAADSPADMPQVSINGPLHESVVDWGTGATQNQDGINQIMIYVTARAGSAEFAPDSGWQPSVQACCGVYITWTFWAHVSDLLIDQKEVPQVIAWRACGAGAAFSHANQATCAKSPVPDSYDYCQDLPPSFIRYAAWFKQDGT</sequence>
<feature type="compositionally biased region" description="Polar residues" evidence="1">
    <location>
        <begin position="58"/>
        <end position="74"/>
    </location>
</feature>
<dbReference type="HOGENOM" id="CLU_557870_0_0_1"/>
<evidence type="ECO:0000313" key="3">
    <source>
        <dbReference type="Proteomes" id="UP000009131"/>
    </source>
</evidence>
<dbReference type="EMBL" id="BABT02000150">
    <property type="protein sequence ID" value="GAA98204.1"/>
    <property type="molecule type" value="Genomic_DNA"/>
</dbReference>
<feature type="region of interest" description="Disordered" evidence="1">
    <location>
        <begin position="41"/>
        <end position="74"/>
    </location>
</feature>
<organism evidence="2 3">
    <name type="scientific">Mixia osmundae (strain CBS 9802 / IAM 14324 / JCM 22182 / KY 12970)</name>
    <dbReference type="NCBI Taxonomy" id="764103"/>
    <lineage>
        <taxon>Eukaryota</taxon>
        <taxon>Fungi</taxon>
        <taxon>Dikarya</taxon>
        <taxon>Basidiomycota</taxon>
        <taxon>Pucciniomycotina</taxon>
        <taxon>Mixiomycetes</taxon>
        <taxon>Mixiales</taxon>
        <taxon>Mixiaceae</taxon>
        <taxon>Mixia</taxon>
    </lineage>
</organism>
<accession>G7E5U4</accession>
<dbReference type="Proteomes" id="UP000009131">
    <property type="component" value="Unassembled WGS sequence"/>
</dbReference>
<feature type="region of interest" description="Disordered" evidence="1">
    <location>
        <begin position="1"/>
        <end position="21"/>
    </location>
</feature>
<protein>
    <submittedName>
        <fullName evidence="2">Uncharacterized protein</fullName>
    </submittedName>
</protein>
<reference evidence="2 3" key="2">
    <citation type="journal article" date="2012" name="Open Biol.">
        <title>Characteristics of nucleosomes and linker DNA regions on the genome of the basidiomycete Mixia osmundae revealed by mono- and dinucleosome mapping.</title>
        <authorList>
            <person name="Nishida H."/>
            <person name="Kondo S."/>
            <person name="Matsumoto T."/>
            <person name="Suzuki Y."/>
            <person name="Yoshikawa H."/>
            <person name="Taylor T.D."/>
            <person name="Sugiyama J."/>
        </authorList>
    </citation>
    <scope>NUCLEOTIDE SEQUENCE [LARGE SCALE GENOMIC DNA]</scope>
    <source>
        <strain evidence="3">CBS 9802 / IAM 14324 / JCM 22182 / KY 12970</strain>
    </source>
</reference>
<reference evidence="2 3" key="1">
    <citation type="journal article" date="2011" name="J. Gen. Appl. Microbiol.">
        <title>Draft genome sequencing of the enigmatic basidiomycete Mixia osmundae.</title>
        <authorList>
            <person name="Nishida H."/>
            <person name="Nagatsuka Y."/>
            <person name="Sugiyama J."/>
        </authorList>
    </citation>
    <scope>NUCLEOTIDE SEQUENCE [LARGE SCALE GENOMIC DNA]</scope>
    <source>
        <strain evidence="3">CBS 9802 / IAM 14324 / JCM 22182 / KY 12970</strain>
    </source>
</reference>
<evidence type="ECO:0000256" key="1">
    <source>
        <dbReference type="SAM" id="MobiDB-lite"/>
    </source>
</evidence>
<comment type="caution">
    <text evidence="2">The sequence shown here is derived from an EMBL/GenBank/DDBJ whole genome shotgun (WGS) entry which is preliminary data.</text>
</comment>
<feature type="compositionally biased region" description="Polar residues" evidence="1">
    <location>
        <begin position="1"/>
        <end position="15"/>
    </location>
</feature>
<evidence type="ECO:0000313" key="2">
    <source>
        <dbReference type="EMBL" id="GAA98204.1"/>
    </source>
</evidence>
<dbReference type="InParanoid" id="G7E5U4"/>
<name>G7E5U4_MIXOS</name>